<dbReference type="OrthoDB" id="74807at2759"/>
<dbReference type="GO" id="GO:0008270">
    <property type="term" value="F:zinc ion binding"/>
    <property type="evidence" value="ECO:0007669"/>
    <property type="project" value="UniProtKB-UniRule"/>
</dbReference>
<dbReference type="EMBL" id="FNXT01000081">
    <property type="protein sequence ID" value="SZX60617.1"/>
    <property type="molecule type" value="Genomic_DNA"/>
</dbReference>
<feature type="region of interest" description="Disordered" evidence="5">
    <location>
        <begin position="1"/>
        <end position="97"/>
    </location>
</feature>
<keyword evidence="3" id="KW-0862">Zinc</keyword>
<keyword evidence="9" id="KW-1185">Reference proteome</keyword>
<dbReference type="Gene3D" id="3.30.60.190">
    <property type="match status" value="1"/>
</dbReference>
<gene>
    <name evidence="7" type="ORF">BQ4739_LOCUS1149</name>
    <name evidence="8" type="ORF">BQ4739_LOCUS13126</name>
</gene>
<accession>A0A383V4S6</accession>
<name>A0A383V4S6_TETOB</name>
<dbReference type="PROSITE" id="PS51083">
    <property type="entry name" value="ZF_HIT"/>
    <property type="match status" value="1"/>
</dbReference>
<dbReference type="InterPro" id="IPR039723">
    <property type="entry name" value="Vps71/ZNHIT1"/>
</dbReference>
<sequence length="176" mass="19527">MFNQGSGPTRRETRSRKVSQRMAVVDESTRQQAAQSRLDALENDNPDDAPDPFGLGAGDEDDEFVMEESEEDEVDVGRKTRRRKPAAKRRTRGAGEGRAVKSFQRLVEESGMLDAPAGDVNYLSAAAGPSVFYVPRKFCSVCGFLSSYTCSRCGSKYCSRKCFTVHTETRCLKFMA</sequence>
<evidence type="ECO:0000259" key="6">
    <source>
        <dbReference type="PROSITE" id="PS51083"/>
    </source>
</evidence>
<dbReference type="STRING" id="3088.A0A383V4S6"/>
<organism evidence="7 9">
    <name type="scientific">Tetradesmus obliquus</name>
    <name type="common">Green alga</name>
    <name type="synonym">Acutodesmus obliquus</name>
    <dbReference type="NCBI Taxonomy" id="3088"/>
    <lineage>
        <taxon>Eukaryota</taxon>
        <taxon>Viridiplantae</taxon>
        <taxon>Chlorophyta</taxon>
        <taxon>core chlorophytes</taxon>
        <taxon>Chlorophyceae</taxon>
        <taxon>CS clade</taxon>
        <taxon>Sphaeropleales</taxon>
        <taxon>Scenedesmaceae</taxon>
        <taxon>Tetradesmus</taxon>
    </lineage>
</organism>
<feature type="compositionally biased region" description="Acidic residues" evidence="5">
    <location>
        <begin position="41"/>
        <end position="50"/>
    </location>
</feature>
<evidence type="ECO:0000313" key="7">
    <source>
        <dbReference type="EMBL" id="SZX60617.1"/>
    </source>
</evidence>
<dbReference type="GO" id="GO:0005634">
    <property type="term" value="C:nucleus"/>
    <property type="evidence" value="ECO:0007669"/>
    <property type="project" value="UniProtKB-ARBA"/>
</dbReference>
<evidence type="ECO:0000313" key="8">
    <source>
        <dbReference type="EMBL" id="SZX73004.1"/>
    </source>
</evidence>
<evidence type="ECO:0000256" key="5">
    <source>
        <dbReference type="SAM" id="MobiDB-lite"/>
    </source>
</evidence>
<dbReference type="SUPFAM" id="SSF144232">
    <property type="entry name" value="HIT/MYND zinc finger-like"/>
    <property type="match status" value="1"/>
</dbReference>
<dbReference type="PANTHER" id="PTHR13093">
    <property type="entry name" value="ZINC FINGER HIT DOMAIN CONTAINING PROTEIN 1"/>
    <property type="match status" value="1"/>
</dbReference>
<keyword evidence="2 4" id="KW-0863">Zinc-finger</keyword>
<dbReference type="InterPro" id="IPR007529">
    <property type="entry name" value="Znf_HIT"/>
</dbReference>
<dbReference type="AlphaFoldDB" id="A0A383V4S6"/>
<proteinExistence type="predicted"/>
<evidence type="ECO:0000313" key="9">
    <source>
        <dbReference type="Proteomes" id="UP000256970"/>
    </source>
</evidence>
<dbReference type="Proteomes" id="UP000256970">
    <property type="component" value="Unassembled WGS sequence"/>
</dbReference>
<dbReference type="CDD" id="cd21437">
    <property type="entry name" value="zf-HIT_ZNHIT1_like"/>
    <property type="match status" value="1"/>
</dbReference>
<feature type="compositionally biased region" description="Acidic residues" evidence="5">
    <location>
        <begin position="58"/>
        <end position="74"/>
    </location>
</feature>
<feature type="domain" description="HIT-type" evidence="6">
    <location>
        <begin position="139"/>
        <end position="171"/>
    </location>
</feature>
<keyword evidence="1" id="KW-0479">Metal-binding</keyword>
<evidence type="ECO:0000256" key="3">
    <source>
        <dbReference type="ARBA" id="ARBA00022833"/>
    </source>
</evidence>
<protein>
    <recommendedName>
        <fullName evidence="6">HIT-type domain-containing protein</fullName>
    </recommendedName>
</protein>
<evidence type="ECO:0000256" key="4">
    <source>
        <dbReference type="PROSITE-ProRule" id="PRU00453"/>
    </source>
</evidence>
<evidence type="ECO:0000256" key="2">
    <source>
        <dbReference type="ARBA" id="ARBA00022771"/>
    </source>
</evidence>
<feature type="compositionally biased region" description="Basic residues" evidence="5">
    <location>
        <begin position="79"/>
        <end position="92"/>
    </location>
</feature>
<dbReference type="EMBL" id="FNXT01001182">
    <property type="protein sequence ID" value="SZX73004.1"/>
    <property type="molecule type" value="Genomic_DNA"/>
</dbReference>
<dbReference type="GO" id="GO:0006338">
    <property type="term" value="P:chromatin remodeling"/>
    <property type="evidence" value="ECO:0007669"/>
    <property type="project" value="InterPro"/>
</dbReference>
<evidence type="ECO:0000256" key="1">
    <source>
        <dbReference type="ARBA" id="ARBA00022723"/>
    </source>
</evidence>
<reference evidence="7 9" key="1">
    <citation type="submission" date="2016-10" db="EMBL/GenBank/DDBJ databases">
        <authorList>
            <person name="Cai Z."/>
        </authorList>
    </citation>
    <scope>NUCLEOTIDE SEQUENCE [LARGE SCALE GENOMIC DNA]</scope>
</reference>
<dbReference type="Pfam" id="PF04438">
    <property type="entry name" value="zf-HIT"/>
    <property type="match status" value="1"/>
</dbReference>